<evidence type="ECO:0000313" key="9">
    <source>
        <dbReference type="EMBL" id="KAK9504778.1"/>
    </source>
</evidence>
<evidence type="ECO:0000256" key="3">
    <source>
        <dbReference type="ARBA" id="ARBA00022946"/>
    </source>
</evidence>
<keyword evidence="3" id="KW-0809">Transit peptide</keyword>
<proteinExistence type="inferred from homology"/>
<sequence length="139" mass="15635">MSIPFSGTIKLSGGLPAAIYKQLKSVTLKPVKRVQFKFDPFHEKVEQTRYFLYHLTTPSVLKTNLNCTFKTKILCDRSDPSINFTLANGEEIEFKSANLSALEMLKLFNNHISVLVPKDDLTSTPVATKSAKKTLSKKR</sequence>
<dbReference type="EMBL" id="JAPXFL010000006">
    <property type="protein sequence ID" value="KAK9504778.1"/>
    <property type="molecule type" value="Genomic_DNA"/>
</dbReference>
<dbReference type="AlphaFoldDB" id="A0AAW1D186"/>
<accession>A0AAW1D186</accession>
<keyword evidence="10" id="KW-1185">Reference proteome</keyword>
<name>A0AAW1D186_9HEMI</name>
<dbReference type="GO" id="GO:0005762">
    <property type="term" value="C:mitochondrial large ribosomal subunit"/>
    <property type="evidence" value="ECO:0007669"/>
    <property type="project" value="TreeGrafter"/>
</dbReference>
<evidence type="ECO:0000256" key="5">
    <source>
        <dbReference type="ARBA" id="ARBA00023128"/>
    </source>
</evidence>
<evidence type="ECO:0000256" key="2">
    <source>
        <dbReference type="ARBA" id="ARBA00005557"/>
    </source>
</evidence>
<keyword evidence="6" id="KW-0687">Ribonucleoprotein</keyword>
<comment type="caution">
    <text evidence="9">The sequence shown here is derived from an EMBL/GenBank/DDBJ whole genome shotgun (WGS) entry which is preliminary data.</text>
</comment>
<comment type="similarity">
    <text evidence="2">Belongs to the mitochondrion-specific ribosomal protein mL53 family.</text>
</comment>
<dbReference type="Gene3D" id="3.40.30.10">
    <property type="entry name" value="Glutaredoxin"/>
    <property type="match status" value="1"/>
</dbReference>
<dbReference type="InterPro" id="IPR019716">
    <property type="entry name" value="Ribosomal_mL53"/>
</dbReference>
<evidence type="ECO:0000256" key="1">
    <source>
        <dbReference type="ARBA" id="ARBA00004173"/>
    </source>
</evidence>
<dbReference type="InterPro" id="IPR052473">
    <property type="entry name" value="mtLSU_mL53"/>
</dbReference>
<organism evidence="9 10">
    <name type="scientific">Rhynocoris fuscipes</name>
    <dbReference type="NCBI Taxonomy" id="488301"/>
    <lineage>
        <taxon>Eukaryota</taxon>
        <taxon>Metazoa</taxon>
        <taxon>Ecdysozoa</taxon>
        <taxon>Arthropoda</taxon>
        <taxon>Hexapoda</taxon>
        <taxon>Insecta</taxon>
        <taxon>Pterygota</taxon>
        <taxon>Neoptera</taxon>
        <taxon>Paraneoptera</taxon>
        <taxon>Hemiptera</taxon>
        <taxon>Heteroptera</taxon>
        <taxon>Panheteroptera</taxon>
        <taxon>Cimicomorpha</taxon>
        <taxon>Reduviidae</taxon>
        <taxon>Harpactorinae</taxon>
        <taxon>Harpactorini</taxon>
        <taxon>Rhynocoris</taxon>
    </lineage>
</organism>
<dbReference type="PANTHER" id="PTHR33618:SF1">
    <property type="entry name" value="LARGE RIBOSOMAL SUBUNIT PROTEIN ML53"/>
    <property type="match status" value="1"/>
</dbReference>
<evidence type="ECO:0000256" key="6">
    <source>
        <dbReference type="ARBA" id="ARBA00023274"/>
    </source>
</evidence>
<evidence type="ECO:0000256" key="7">
    <source>
        <dbReference type="ARBA" id="ARBA00035180"/>
    </source>
</evidence>
<keyword evidence="4" id="KW-0689">Ribosomal protein</keyword>
<gene>
    <name evidence="9" type="ORF">O3M35_008966</name>
</gene>
<keyword evidence="5" id="KW-0496">Mitochondrion</keyword>
<evidence type="ECO:0000256" key="8">
    <source>
        <dbReference type="ARBA" id="ARBA00042721"/>
    </source>
</evidence>
<dbReference type="Proteomes" id="UP001461498">
    <property type="component" value="Unassembled WGS sequence"/>
</dbReference>
<comment type="subcellular location">
    <subcellularLocation>
        <location evidence="1">Mitochondrion</location>
    </subcellularLocation>
</comment>
<dbReference type="Pfam" id="PF10780">
    <property type="entry name" value="MRP_L53"/>
    <property type="match status" value="1"/>
</dbReference>
<protein>
    <recommendedName>
        <fullName evidence="7">Large ribosomal subunit protein mL53</fullName>
    </recommendedName>
    <alternativeName>
        <fullName evidence="8">39S ribosomal protein L53, mitochondrial</fullName>
    </alternativeName>
</protein>
<evidence type="ECO:0000313" key="10">
    <source>
        <dbReference type="Proteomes" id="UP001461498"/>
    </source>
</evidence>
<dbReference type="PANTHER" id="PTHR33618">
    <property type="entry name" value="39S RIBOSOMAL PROTEIN L53, MITOCHONDRIAL"/>
    <property type="match status" value="1"/>
</dbReference>
<reference evidence="9 10" key="1">
    <citation type="submission" date="2022-12" db="EMBL/GenBank/DDBJ databases">
        <title>Chromosome-level genome assembly of true bugs.</title>
        <authorList>
            <person name="Ma L."/>
            <person name="Li H."/>
        </authorList>
    </citation>
    <scope>NUCLEOTIDE SEQUENCE [LARGE SCALE GENOMIC DNA]</scope>
    <source>
        <strain evidence="9">Lab_2022b</strain>
    </source>
</reference>
<evidence type="ECO:0000256" key="4">
    <source>
        <dbReference type="ARBA" id="ARBA00022980"/>
    </source>
</evidence>